<keyword evidence="1" id="KW-1134">Transmembrane beta strand</keyword>
<keyword evidence="3" id="KW-0998">Cell outer membrane</keyword>
<accession>A0A1H8SPS4</accession>
<dbReference type="STRING" id="406100.SAMN04488052_103114"/>
<dbReference type="PANTHER" id="PTHR34597:SF1">
    <property type="entry name" value="HEME_HEMOPEXIN TRANSPORTER PROTEIN HUXB"/>
    <property type="match status" value="1"/>
</dbReference>
<sequence>MGALKATARRLPLRRAVLPGVLVAVLGGVAPVHGQQGIGAPDAGFLQEGLQQELDRREERRREQERPDDDPVITGADPSGDGDLPETDDLFVLQAIEFSESLFIPPERLQRIADSYTDRLVDFAALNRMIGWINNIYATEGIVTARAIIPPQRIEDGVLRVELVEGRVGEVDTAGQQRVSESYVRNRIAPLERGEVVDVIALRESITRLNRTEDIRAGASLRAGQAAGETDILLQVQEPPRYTAQAFADNHGSETTGEYRAGVNLGMFSPLGFGDRLSVLALRSEGAENASVAYQMPVNRRGGRVEVRHTRGEIEIIEGPFSELDVEGDSTITQLTFDQPLLRSDALWRDLSLRASRSDSETTIEGQPLSEFTTDRVVAALRFSGFQPGSQWTMRHGAKYAQVEDIQGSKTSYWFLDGAASFNAVARDETLLTLRGAWQWSRDDAVPSPLLFQVGGPNSVRGYAEGALAGARGYYVNAEARYLGFQRLAPYAFLDHGYINDTSPSREAAFSGGIGLGWQGPSWLSAEIAVGVPMRDVEADQDSFRIEATISASWAGG</sequence>
<dbReference type="AlphaFoldDB" id="A0A1H8SPS4"/>
<feature type="region of interest" description="Disordered" evidence="4">
    <location>
        <begin position="53"/>
        <end position="84"/>
    </location>
</feature>
<dbReference type="GO" id="GO:0046819">
    <property type="term" value="P:protein secretion by the type V secretion system"/>
    <property type="evidence" value="ECO:0007669"/>
    <property type="project" value="TreeGrafter"/>
</dbReference>
<reference evidence="7 8" key="1">
    <citation type="submission" date="2016-10" db="EMBL/GenBank/DDBJ databases">
        <authorList>
            <person name="de Groot N.N."/>
        </authorList>
    </citation>
    <scope>NUCLEOTIDE SEQUENCE [LARGE SCALE GENOMIC DNA]</scope>
    <source>
        <strain evidence="7 8">CGMCC 1.6291</strain>
    </source>
</reference>
<dbReference type="GO" id="GO:0008320">
    <property type="term" value="F:protein transmembrane transporter activity"/>
    <property type="evidence" value="ECO:0007669"/>
    <property type="project" value="TreeGrafter"/>
</dbReference>
<evidence type="ECO:0000256" key="2">
    <source>
        <dbReference type="ARBA" id="ARBA00022692"/>
    </source>
</evidence>
<evidence type="ECO:0000256" key="4">
    <source>
        <dbReference type="SAM" id="MobiDB-lite"/>
    </source>
</evidence>
<dbReference type="Pfam" id="PF08479">
    <property type="entry name" value="POTRA_2"/>
    <property type="match status" value="1"/>
</dbReference>
<name>A0A1H8SPS4_9GAMM</name>
<evidence type="ECO:0000259" key="5">
    <source>
        <dbReference type="Pfam" id="PF03865"/>
    </source>
</evidence>
<organism evidence="7 8">
    <name type="scientific">Aquisalimonas asiatica</name>
    <dbReference type="NCBI Taxonomy" id="406100"/>
    <lineage>
        <taxon>Bacteria</taxon>
        <taxon>Pseudomonadati</taxon>
        <taxon>Pseudomonadota</taxon>
        <taxon>Gammaproteobacteria</taxon>
        <taxon>Chromatiales</taxon>
        <taxon>Ectothiorhodospiraceae</taxon>
        <taxon>Aquisalimonas</taxon>
    </lineage>
</organism>
<dbReference type="GO" id="GO:0098046">
    <property type="term" value="C:type V protein secretion system complex"/>
    <property type="evidence" value="ECO:0007669"/>
    <property type="project" value="TreeGrafter"/>
</dbReference>
<feature type="compositionally biased region" description="Basic and acidic residues" evidence="4">
    <location>
        <begin position="53"/>
        <end position="65"/>
    </location>
</feature>
<keyword evidence="1" id="KW-0472">Membrane</keyword>
<evidence type="ECO:0000256" key="3">
    <source>
        <dbReference type="ARBA" id="ARBA00023237"/>
    </source>
</evidence>
<gene>
    <name evidence="7" type="ORF">SAMN04488052_103114</name>
</gene>
<dbReference type="Gene3D" id="3.10.20.310">
    <property type="entry name" value="membrane protein fhac"/>
    <property type="match status" value="1"/>
</dbReference>
<evidence type="ECO:0000313" key="7">
    <source>
        <dbReference type="EMBL" id="SEO80565.1"/>
    </source>
</evidence>
<dbReference type="InterPro" id="IPR005565">
    <property type="entry name" value="Hemolysn_activator_HlyB_C"/>
</dbReference>
<dbReference type="PANTHER" id="PTHR34597">
    <property type="entry name" value="SLR1661 PROTEIN"/>
    <property type="match status" value="1"/>
</dbReference>
<keyword evidence="2" id="KW-0812">Transmembrane</keyword>
<evidence type="ECO:0000256" key="1">
    <source>
        <dbReference type="ARBA" id="ARBA00022452"/>
    </source>
</evidence>
<feature type="domain" description="Polypeptide-transport-associated ShlB-type" evidence="6">
    <location>
        <begin position="91"/>
        <end position="166"/>
    </location>
</feature>
<dbReference type="Gene3D" id="2.40.160.50">
    <property type="entry name" value="membrane protein fhac: a member of the omp85/tpsb transporter family"/>
    <property type="match status" value="1"/>
</dbReference>
<evidence type="ECO:0000313" key="8">
    <source>
        <dbReference type="Proteomes" id="UP000199657"/>
    </source>
</evidence>
<dbReference type="Proteomes" id="UP000199657">
    <property type="component" value="Unassembled WGS sequence"/>
</dbReference>
<protein>
    <submittedName>
        <fullName evidence="7">Hemolysin activation/secretion protein</fullName>
    </submittedName>
</protein>
<dbReference type="InterPro" id="IPR051544">
    <property type="entry name" value="TPS_OM_transporter"/>
</dbReference>
<dbReference type="RefSeq" id="WP_091642244.1">
    <property type="nucleotide sequence ID" value="NZ_FOEG01000003.1"/>
</dbReference>
<proteinExistence type="predicted"/>
<feature type="domain" description="Haemolysin activator HlyB C-terminal" evidence="5">
    <location>
        <begin position="228"/>
        <end position="519"/>
    </location>
</feature>
<dbReference type="Pfam" id="PF03865">
    <property type="entry name" value="ShlB"/>
    <property type="match status" value="1"/>
</dbReference>
<evidence type="ECO:0000259" key="6">
    <source>
        <dbReference type="Pfam" id="PF08479"/>
    </source>
</evidence>
<dbReference type="InterPro" id="IPR013686">
    <property type="entry name" value="Polypept-transport_assoc_ShlB"/>
</dbReference>
<dbReference type="EMBL" id="FOEG01000003">
    <property type="protein sequence ID" value="SEO80565.1"/>
    <property type="molecule type" value="Genomic_DNA"/>
</dbReference>
<dbReference type="OrthoDB" id="572300at2"/>
<keyword evidence="8" id="KW-1185">Reference proteome</keyword>